<organism evidence="14 15">
    <name type="scientific">Paramormyrops kingsleyae</name>
    <dbReference type="NCBI Taxonomy" id="1676925"/>
    <lineage>
        <taxon>Eukaryota</taxon>
        <taxon>Metazoa</taxon>
        <taxon>Chordata</taxon>
        <taxon>Craniata</taxon>
        <taxon>Vertebrata</taxon>
        <taxon>Euteleostomi</taxon>
        <taxon>Actinopterygii</taxon>
        <taxon>Neopterygii</taxon>
        <taxon>Teleostei</taxon>
        <taxon>Osteoglossocephala</taxon>
        <taxon>Osteoglossomorpha</taxon>
        <taxon>Osteoglossiformes</taxon>
        <taxon>Mormyridae</taxon>
        <taxon>Paramormyrops</taxon>
    </lineage>
</organism>
<dbReference type="Pfam" id="PF05296">
    <property type="entry name" value="TAS2R"/>
    <property type="match status" value="1"/>
</dbReference>
<comment type="similarity">
    <text evidence="2 11">Belongs to the G-protein coupled receptor T2R family.</text>
</comment>
<evidence type="ECO:0000256" key="6">
    <source>
        <dbReference type="ARBA" id="ARBA00022989"/>
    </source>
</evidence>
<evidence type="ECO:0000256" key="3">
    <source>
        <dbReference type="ARBA" id="ARBA00022480"/>
    </source>
</evidence>
<reference evidence="14" key="2">
    <citation type="submission" date="2025-09" db="UniProtKB">
        <authorList>
            <consortium name="Ensembl"/>
        </authorList>
    </citation>
    <scope>IDENTIFICATION</scope>
</reference>
<keyword evidence="6 13" id="KW-1133">Transmembrane helix</keyword>
<reference evidence="14" key="1">
    <citation type="submission" date="2025-08" db="UniProtKB">
        <authorList>
            <consortium name="Ensembl"/>
        </authorList>
    </citation>
    <scope>IDENTIFICATION</scope>
</reference>
<evidence type="ECO:0000256" key="12">
    <source>
        <dbReference type="RuleBase" id="RU004424"/>
    </source>
</evidence>
<feature type="transmembrane region" description="Helical" evidence="13">
    <location>
        <begin position="253"/>
        <end position="273"/>
    </location>
</feature>
<evidence type="ECO:0000256" key="8">
    <source>
        <dbReference type="ARBA" id="ARBA00023136"/>
    </source>
</evidence>
<evidence type="ECO:0000256" key="2">
    <source>
        <dbReference type="ARBA" id="ARBA00007376"/>
    </source>
</evidence>
<accession>A0A3B3TEV6</accession>
<keyword evidence="9 12" id="KW-0675">Receptor</keyword>
<evidence type="ECO:0000256" key="13">
    <source>
        <dbReference type="SAM" id="Phobius"/>
    </source>
</evidence>
<keyword evidence="5 12" id="KW-0812">Transmembrane</keyword>
<keyword evidence="4 12" id="KW-0716">Sensory transduction</keyword>
<dbReference type="GO" id="GO:0004930">
    <property type="term" value="F:G protein-coupled receptor activity"/>
    <property type="evidence" value="ECO:0007669"/>
    <property type="project" value="UniProtKB-KW"/>
</dbReference>
<comment type="subcellular location">
    <subcellularLocation>
        <location evidence="1 12">Membrane</location>
        <topology evidence="1 12">Multi-pass membrane protein</topology>
    </subcellularLocation>
</comment>
<evidence type="ECO:0000256" key="1">
    <source>
        <dbReference type="ARBA" id="ARBA00004141"/>
    </source>
</evidence>
<evidence type="ECO:0000256" key="4">
    <source>
        <dbReference type="ARBA" id="ARBA00022606"/>
    </source>
</evidence>
<name>A0A3B3TEV6_9TELE</name>
<protein>
    <recommendedName>
        <fullName evidence="12">Taste receptor type 2</fullName>
    </recommendedName>
</protein>
<keyword evidence="8 12" id="KW-0472">Membrane</keyword>
<evidence type="ECO:0000256" key="11">
    <source>
        <dbReference type="RuleBase" id="RU004423"/>
    </source>
</evidence>
<dbReference type="Proteomes" id="UP000261540">
    <property type="component" value="Unplaced"/>
</dbReference>
<evidence type="ECO:0000256" key="7">
    <source>
        <dbReference type="ARBA" id="ARBA00023040"/>
    </source>
</evidence>
<dbReference type="AlphaFoldDB" id="A0A3B3TEV6"/>
<dbReference type="InterPro" id="IPR007960">
    <property type="entry name" value="TAS2R"/>
</dbReference>
<dbReference type="GeneTree" id="ENSGT00940000179745"/>
<keyword evidence="7 12" id="KW-0297">G-protein coupled receptor</keyword>
<feature type="transmembrane region" description="Helical" evidence="13">
    <location>
        <begin position="214"/>
        <end position="233"/>
    </location>
</feature>
<proteinExistence type="inferred from homology"/>
<feature type="transmembrane region" description="Helical" evidence="13">
    <location>
        <begin position="42"/>
        <end position="65"/>
    </location>
</feature>
<keyword evidence="3 12" id="KW-0919">Taste</keyword>
<feature type="transmembrane region" description="Helical" evidence="13">
    <location>
        <begin position="6"/>
        <end position="30"/>
    </location>
</feature>
<dbReference type="Ensembl" id="ENSPKIT00000021855.1">
    <property type="protein sequence ID" value="ENSPKIP00000040831.1"/>
    <property type="gene ID" value="ENSPKIG00000017640.1"/>
</dbReference>
<dbReference type="PANTHER" id="PTHR11394">
    <property type="entry name" value="TASTE RECEPTOR TYPE 2"/>
    <property type="match status" value="1"/>
</dbReference>
<evidence type="ECO:0000256" key="9">
    <source>
        <dbReference type="ARBA" id="ARBA00023170"/>
    </source>
</evidence>
<feature type="transmembrane region" description="Helical" evidence="13">
    <location>
        <begin position="85"/>
        <end position="103"/>
    </location>
</feature>
<sequence>MIGYTYIISLTVWAPGFITGLLILVCNALHVQLSRHLQTIDVIVTLIILSNLLAGVLNIIVVLLLSLHLCPHMALLFLWEVTSGIQKWVTSLICVFFYLKIVPGKSPIFLWMKSHFSFLVVNIILVGIVCSLITSIIDLFFEEHHDESVEGLNCSYTKLPPSLSVLKLFWKSFNYSSVLALMVFSSGALMAHLIAHMRKMQGNNQLNQHGVARAAFMIFFLAFEFVVCAIARHTLAAIFQHGLTEVSMNSYCLVNLTLSTIVPITLIVGISALRQRIASLTEIVKCFSCLCFFPNTMIVKI</sequence>
<evidence type="ECO:0000256" key="5">
    <source>
        <dbReference type="ARBA" id="ARBA00022692"/>
    </source>
</evidence>
<dbReference type="GO" id="GO:0016020">
    <property type="term" value="C:membrane"/>
    <property type="evidence" value="ECO:0007669"/>
    <property type="project" value="UniProtKB-SubCell"/>
</dbReference>
<feature type="transmembrane region" description="Helical" evidence="13">
    <location>
        <begin position="173"/>
        <end position="194"/>
    </location>
</feature>
<evidence type="ECO:0000313" key="15">
    <source>
        <dbReference type="Proteomes" id="UP000261540"/>
    </source>
</evidence>
<evidence type="ECO:0000313" key="14">
    <source>
        <dbReference type="Ensembl" id="ENSPKIP00000040831.1"/>
    </source>
</evidence>
<evidence type="ECO:0000256" key="10">
    <source>
        <dbReference type="ARBA" id="ARBA00023224"/>
    </source>
</evidence>
<keyword evidence="15" id="KW-1185">Reference proteome</keyword>
<keyword evidence="10 12" id="KW-0807">Transducer</keyword>
<feature type="transmembrane region" description="Helical" evidence="13">
    <location>
        <begin position="115"/>
        <end position="137"/>
    </location>
</feature>
<dbReference type="GO" id="GO:0033038">
    <property type="term" value="F:bitter taste receptor activity"/>
    <property type="evidence" value="ECO:0007669"/>
    <property type="project" value="InterPro"/>
</dbReference>